<accession>A0A0L7M818</accession>
<organism evidence="1 2">
    <name type="scientific">Plasmodium falciparum (isolate Dd2)</name>
    <dbReference type="NCBI Taxonomy" id="57267"/>
    <lineage>
        <taxon>Eukaryota</taxon>
        <taxon>Sar</taxon>
        <taxon>Alveolata</taxon>
        <taxon>Apicomplexa</taxon>
        <taxon>Aconoidasida</taxon>
        <taxon>Haemosporida</taxon>
        <taxon>Plasmodiidae</taxon>
        <taxon>Plasmodium</taxon>
        <taxon>Plasmodium (Laverania)</taxon>
    </lineage>
</organism>
<gene>
    <name evidence="1" type="ORF">PFDG_03972</name>
</gene>
<protein>
    <submittedName>
        <fullName evidence="1">Uncharacterized protein</fullName>
    </submittedName>
</protein>
<proteinExistence type="predicted"/>
<dbReference type="AlphaFoldDB" id="A0A0L7M818"/>
<dbReference type="EMBL" id="GG701845">
    <property type="protein sequence ID" value="KOB88961.1"/>
    <property type="molecule type" value="Genomic_DNA"/>
</dbReference>
<evidence type="ECO:0000313" key="1">
    <source>
        <dbReference type="EMBL" id="KOB88961.1"/>
    </source>
</evidence>
<reference evidence="2" key="2">
    <citation type="submission" date="2006-09" db="EMBL/GenBank/DDBJ databases">
        <title>The genome sequence of Plasmodium falciparum Dd2.</title>
        <authorList>
            <consortium name="The Broad Institute Genome Sequencing Platform"/>
            <person name="Birren B."/>
            <person name="Lander E."/>
            <person name="Galagan J."/>
            <person name="Nusbaum C."/>
            <person name="Devon K."/>
            <person name="Henn M."/>
            <person name="Jaffe D."/>
            <person name="Butler J."/>
            <person name="Alvarez P."/>
            <person name="Gnerre S."/>
            <person name="Grabherr M."/>
            <person name="Kleber M."/>
            <person name="Mauceli E."/>
            <person name="Brockman W."/>
            <person name="MacCallum I.A."/>
            <person name="Rounsley S."/>
            <person name="Young S."/>
            <person name="LaButti K."/>
            <person name="Pushparaj V."/>
            <person name="DeCaprio D."/>
            <person name="Crawford M."/>
            <person name="Koehrsen M."/>
            <person name="Engels R."/>
            <person name="Montgomery P."/>
            <person name="Pearson M."/>
            <person name="Howarth C."/>
            <person name="Larson L."/>
            <person name="Luoma S."/>
            <person name="White J."/>
            <person name="Kodira C."/>
            <person name="Zeng Q."/>
            <person name="O'Leary S."/>
            <person name="Yandava C."/>
            <person name="Alvarado L."/>
            <person name="Wirth D."/>
            <person name="Volkman S."/>
            <person name="Hartl D."/>
        </authorList>
    </citation>
    <scope>NUCLEOTIDE SEQUENCE [LARGE SCALE GENOMIC DNA]</scope>
</reference>
<evidence type="ECO:0000313" key="2">
    <source>
        <dbReference type="Proteomes" id="UP000054282"/>
    </source>
</evidence>
<sequence length="139" mass="17018">MEIYQLKEKMPYTEEHRKIFQDTDNVNIVKEKIYSFIEQIINYLYINKDILNNNQLLHILEIFSFIKYNKAMFTYIINTLTNSLSILDKYETIYLLHSLSNYNSIYNDIKNNIYKEALKRVKEYTPQELKQLEYYMQIK</sequence>
<dbReference type="KEGG" id="pfd:PFDG_03972"/>
<dbReference type="Proteomes" id="UP000054282">
    <property type="component" value="Unassembled WGS sequence"/>
</dbReference>
<reference evidence="2" key="1">
    <citation type="submission" date="2006-09" db="EMBL/GenBank/DDBJ databases">
        <title>Annotation of Plasmodium falciparum Dd2.</title>
        <authorList>
            <consortium name="The Broad Institute Genome Sequencing Platform"/>
            <person name="Volkman S.K."/>
            <person name="Neafsey D.E."/>
            <person name="Dash A.P."/>
            <person name="Chitnis C.E."/>
            <person name="Hartl D.L."/>
            <person name="Young S.K."/>
            <person name="Zeng Q."/>
            <person name="Koehrsen M."/>
            <person name="Alvarado L."/>
            <person name="Berlin A."/>
            <person name="Borenstein D."/>
            <person name="Chapman S.B."/>
            <person name="Chen Z."/>
            <person name="Engels R."/>
            <person name="Freedman E."/>
            <person name="Gellesch M."/>
            <person name="Goldberg J."/>
            <person name="Griggs A."/>
            <person name="Gujja S."/>
            <person name="Heilman E.R."/>
            <person name="Heiman D.I."/>
            <person name="Howarth C."/>
            <person name="Jen D."/>
            <person name="Larson L."/>
            <person name="Mehta T."/>
            <person name="Neiman D."/>
            <person name="Park D."/>
            <person name="Pearson M."/>
            <person name="Roberts A."/>
            <person name="Saif S."/>
            <person name="Shea T."/>
            <person name="Shenoy N."/>
            <person name="Sisk P."/>
            <person name="Stolte C."/>
            <person name="Sykes S."/>
            <person name="Walk T."/>
            <person name="White J."/>
            <person name="Yandava C."/>
            <person name="Haas B."/>
            <person name="Henn M.R."/>
            <person name="Nusbaum C."/>
            <person name="Birren B."/>
        </authorList>
    </citation>
    <scope>NUCLEOTIDE SEQUENCE [LARGE SCALE GENOMIC DNA]</scope>
</reference>
<dbReference type="OrthoDB" id="377727at2759"/>
<name>A0A0L7M818_PLAF4</name>